<organism evidence="1 2">
    <name type="scientific">Primorskyibacter flagellatus</name>
    <dbReference type="NCBI Taxonomy" id="1387277"/>
    <lineage>
        <taxon>Bacteria</taxon>
        <taxon>Pseudomonadati</taxon>
        <taxon>Pseudomonadota</taxon>
        <taxon>Alphaproteobacteria</taxon>
        <taxon>Rhodobacterales</taxon>
        <taxon>Roseobacteraceae</taxon>
        <taxon>Primorskyibacter</taxon>
    </lineage>
</organism>
<keyword evidence="1" id="KW-0456">Lyase</keyword>
<dbReference type="PANTHER" id="PTHR42905:SF5">
    <property type="entry name" value="CARBOXYVINYL-CARBOXYPHOSPHONATE PHOSPHORYLMUTASE, CHLOROPLASTIC"/>
    <property type="match status" value="1"/>
</dbReference>
<dbReference type="EMBL" id="FWYD01000031">
    <property type="protein sequence ID" value="SMD09994.1"/>
    <property type="molecule type" value="Genomic_DNA"/>
</dbReference>
<reference evidence="1 2" key="1">
    <citation type="submission" date="2017-04" db="EMBL/GenBank/DDBJ databases">
        <authorList>
            <person name="Afonso C.L."/>
            <person name="Miller P.J."/>
            <person name="Scott M.A."/>
            <person name="Spackman E."/>
            <person name="Goraichik I."/>
            <person name="Dimitrov K.M."/>
            <person name="Suarez D.L."/>
            <person name="Swayne D.E."/>
        </authorList>
    </citation>
    <scope>NUCLEOTIDE SEQUENCE [LARGE SCALE GENOMIC DNA]</scope>
    <source>
        <strain evidence="1 2">CGMCC 1.12644</strain>
    </source>
</reference>
<dbReference type="InterPro" id="IPR040442">
    <property type="entry name" value="Pyrv_kinase-like_dom_sf"/>
</dbReference>
<accession>A0A1W2EJZ8</accession>
<dbReference type="STRING" id="1387277.SAMN06295998_13116"/>
<dbReference type="OrthoDB" id="8629576at2"/>
<gene>
    <name evidence="1" type="ORF">SAMN06295998_13116</name>
</gene>
<dbReference type="CDD" id="cd00377">
    <property type="entry name" value="ICL_PEPM"/>
    <property type="match status" value="1"/>
</dbReference>
<dbReference type="AlphaFoldDB" id="A0A1W2EJZ8"/>
<sequence length="290" mass="31511">MLSHEINRAFRERLSENRPLLMPGAPNALAARVIEDQGFEAVYLTGAGLTNTYLGLPDLGFVGLSEIAQHTSTIRDATDLPIVVDADNGFGNALNVRHTIRTLERAGASAVQLEDQKSPKRCGHFSGKEVVPLAEARIRIRAAVDSRQDENMLILARTDARATDGYNAALDRAAAFVEEGADITFVEAPQSVEEMRGIPTALPGTPQLINLVVGGKTPIVGLEELGQMGFSLILYANVALQSAVHGMQTALGQLKEMGRMDEGGPLASFEERQRLVRKSMFDELEVRYKE</sequence>
<protein>
    <submittedName>
        <fullName evidence="1">2-Methylisocitrate lyase, PEP mutase family</fullName>
    </submittedName>
</protein>
<dbReference type="Proteomes" id="UP000192330">
    <property type="component" value="Unassembled WGS sequence"/>
</dbReference>
<dbReference type="GO" id="GO:0016833">
    <property type="term" value="F:oxo-acid-lyase activity"/>
    <property type="evidence" value="ECO:0007669"/>
    <property type="project" value="UniProtKB-ARBA"/>
</dbReference>
<dbReference type="Pfam" id="PF13714">
    <property type="entry name" value="PEP_mutase"/>
    <property type="match status" value="1"/>
</dbReference>
<dbReference type="Gene3D" id="3.20.20.60">
    <property type="entry name" value="Phosphoenolpyruvate-binding domains"/>
    <property type="match status" value="1"/>
</dbReference>
<dbReference type="InterPro" id="IPR015813">
    <property type="entry name" value="Pyrv/PenolPyrv_kinase-like_dom"/>
</dbReference>
<keyword evidence="2" id="KW-1185">Reference proteome</keyword>
<evidence type="ECO:0000313" key="2">
    <source>
        <dbReference type="Proteomes" id="UP000192330"/>
    </source>
</evidence>
<dbReference type="RefSeq" id="WP_084354983.1">
    <property type="nucleotide sequence ID" value="NZ_FWYD01000031.1"/>
</dbReference>
<name>A0A1W2EJZ8_9RHOB</name>
<dbReference type="PANTHER" id="PTHR42905">
    <property type="entry name" value="PHOSPHOENOLPYRUVATE CARBOXYLASE"/>
    <property type="match status" value="1"/>
</dbReference>
<proteinExistence type="predicted"/>
<dbReference type="SUPFAM" id="SSF51621">
    <property type="entry name" value="Phosphoenolpyruvate/pyruvate domain"/>
    <property type="match status" value="1"/>
</dbReference>
<evidence type="ECO:0000313" key="1">
    <source>
        <dbReference type="EMBL" id="SMD09994.1"/>
    </source>
</evidence>
<dbReference type="InterPro" id="IPR039556">
    <property type="entry name" value="ICL/PEPM"/>
</dbReference>